<gene>
    <name evidence="2" type="ORF">ACFQ2K_00225</name>
    <name evidence="3" type="ORF">ACFQ2K_01060</name>
</gene>
<evidence type="ECO:0000313" key="4">
    <source>
        <dbReference type="Proteomes" id="UP001596915"/>
    </source>
</evidence>
<reference evidence="2" key="3">
    <citation type="submission" date="2024-09" db="EMBL/GenBank/DDBJ databases">
        <authorList>
            <person name="Sun Q."/>
            <person name="Mori K."/>
        </authorList>
    </citation>
    <scope>NUCLEOTIDE SEQUENCE</scope>
    <source>
        <strain evidence="2">JCM 12607</strain>
    </source>
</reference>
<evidence type="ECO:0000313" key="2">
    <source>
        <dbReference type="EMBL" id="MFD0621465.1"/>
    </source>
</evidence>
<sequence length="441" mass="49556">MPTFSGPRTADPRSARPGGVLKPPPLPEPHRLTTATQLTLFTATRDFRRFDRELHADLANPWLVRSRQAARVLGEARGWSRWITSDVNRALVIVLSGFREGESIRYSELFPALRVRGLPVVRTAEVLDRLGLFVDDRAPAVDRWLERKLDGMAPGIHRAVEAWVRTLLDGGPRSEPRSRHTTWAYLGEIQPVLLEWSRRYGHLREVTREDIIAARDAVTGKQRESRIVALRSLFRHTKKSGQIFRNPTIRIRVPRQTGGVLQALVQADIDEAIATATTPDIRLIVALAAVHAARPKMIRTMQLEDVDLGNRRVTVGGHVRPLDDLTHRAVLDWLGYRRSRWPNTANPHLLITQKTAVELGPAGKLWTTRATRNLTATLEQLRVDRQLEEALTHGADPLHLALVFGIDEKTAIRYADSARALLEQAAEHSTVPSAKELGPER</sequence>
<dbReference type="Proteomes" id="UP001596915">
    <property type="component" value="Unassembled WGS sequence"/>
</dbReference>
<proteinExistence type="predicted"/>
<name>A0ABW2WN50_9ACTN</name>
<dbReference type="InterPro" id="IPR011010">
    <property type="entry name" value="DNA_brk_join_enz"/>
</dbReference>
<reference evidence="2" key="1">
    <citation type="journal article" date="2014" name="Int. J. Syst. Evol. Microbiol.">
        <title>Complete genome of a new Firmicutes species belonging to the dominant human colonic microbiota ('Ruminococcus bicirculans') reveals two chromosomes and a selective capacity to utilize plant glucans.</title>
        <authorList>
            <consortium name="NISC Comparative Sequencing Program"/>
            <person name="Wegmann U."/>
            <person name="Louis P."/>
            <person name="Goesmann A."/>
            <person name="Henrissat B."/>
            <person name="Duncan S.H."/>
            <person name="Flint H.J."/>
        </authorList>
    </citation>
    <scope>NUCLEOTIDE SEQUENCE</scope>
    <source>
        <strain evidence="2">JCM 12607</strain>
    </source>
</reference>
<protein>
    <recommendedName>
        <fullName evidence="5">Integrase</fullName>
    </recommendedName>
</protein>
<feature type="region of interest" description="Disordered" evidence="1">
    <location>
        <begin position="1"/>
        <end position="31"/>
    </location>
</feature>
<evidence type="ECO:0000256" key="1">
    <source>
        <dbReference type="SAM" id="MobiDB-lite"/>
    </source>
</evidence>
<dbReference type="EMBL" id="JBHTGL010000002">
    <property type="protein sequence ID" value="MFD0621604.1"/>
    <property type="molecule type" value="Genomic_DNA"/>
</dbReference>
<dbReference type="SUPFAM" id="SSF56349">
    <property type="entry name" value="DNA breaking-rejoining enzymes"/>
    <property type="match status" value="1"/>
</dbReference>
<accession>A0ABW2WN50</accession>
<dbReference type="EMBL" id="JBHTGL010000001">
    <property type="protein sequence ID" value="MFD0621465.1"/>
    <property type="molecule type" value="Genomic_DNA"/>
</dbReference>
<organism evidence="2 4">
    <name type="scientific">Streptomyces sanglieri</name>
    <dbReference type="NCBI Taxonomy" id="193460"/>
    <lineage>
        <taxon>Bacteria</taxon>
        <taxon>Bacillati</taxon>
        <taxon>Actinomycetota</taxon>
        <taxon>Actinomycetes</taxon>
        <taxon>Kitasatosporales</taxon>
        <taxon>Streptomycetaceae</taxon>
        <taxon>Streptomyces</taxon>
    </lineage>
</organism>
<reference evidence="4" key="2">
    <citation type="journal article" date="2019" name="Int. J. Syst. Evol. Microbiol.">
        <title>The Global Catalogue of Microorganisms (GCM) 10K type strain sequencing project: providing services to taxonomists for standard genome sequencing and annotation.</title>
        <authorList>
            <consortium name="The Broad Institute Genomics Platform"/>
            <consortium name="The Broad Institute Genome Sequencing Center for Infectious Disease"/>
            <person name="Wu L."/>
            <person name="Ma J."/>
        </authorList>
    </citation>
    <scope>NUCLEOTIDE SEQUENCE [LARGE SCALE GENOMIC DNA]</scope>
    <source>
        <strain evidence="4">JCM 12607</strain>
    </source>
</reference>
<keyword evidence="4" id="KW-1185">Reference proteome</keyword>
<evidence type="ECO:0000313" key="3">
    <source>
        <dbReference type="EMBL" id="MFD0621604.1"/>
    </source>
</evidence>
<evidence type="ECO:0008006" key="5">
    <source>
        <dbReference type="Google" id="ProtNLM"/>
    </source>
</evidence>
<comment type="caution">
    <text evidence="2">The sequence shown here is derived from an EMBL/GenBank/DDBJ whole genome shotgun (WGS) entry which is preliminary data.</text>
</comment>